<keyword evidence="11" id="KW-0472">Membrane</keyword>
<dbReference type="InterPro" id="IPR005683">
    <property type="entry name" value="Tom22"/>
</dbReference>
<proteinExistence type="inferred from homology"/>
<keyword evidence="9" id="KW-0811">Translocation</keyword>
<dbReference type="PANTHER" id="PTHR12504:SF0">
    <property type="entry name" value="MITOCHONDRIAL IMPORT RECEPTOR SUBUNIT TOM22 HOMOLOG"/>
    <property type="match status" value="1"/>
</dbReference>
<dbReference type="CTD" id="38459"/>
<evidence type="ECO:0000256" key="3">
    <source>
        <dbReference type="ARBA" id="ARBA00016229"/>
    </source>
</evidence>
<name>A0AAJ6QW42_9ACAR</name>
<organism evidence="13 14">
    <name type="scientific">Galendromus occidentalis</name>
    <name type="common">western predatory mite</name>
    <dbReference type="NCBI Taxonomy" id="34638"/>
    <lineage>
        <taxon>Eukaryota</taxon>
        <taxon>Metazoa</taxon>
        <taxon>Ecdysozoa</taxon>
        <taxon>Arthropoda</taxon>
        <taxon>Chelicerata</taxon>
        <taxon>Arachnida</taxon>
        <taxon>Acari</taxon>
        <taxon>Parasitiformes</taxon>
        <taxon>Mesostigmata</taxon>
        <taxon>Gamasina</taxon>
        <taxon>Phytoseioidea</taxon>
        <taxon>Phytoseiidae</taxon>
        <taxon>Typhlodrominae</taxon>
        <taxon>Galendromus</taxon>
    </lineage>
</organism>
<protein>
    <recommendedName>
        <fullName evidence="3">Mitochondrial import receptor subunit TOM22 homolog</fullName>
    </recommendedName>
</protein>
<evidence type="ECO:0000256" key="9">
    <source>
        <dbReference type="ARBA" id="ARBA00023010"/>
    </source>
</evidence>
<keyword evidence="6" id="KW-1000">Mitochondrion outer membrane</keyword>
<evidence type="ECO:0000256" key="6">
    <source>
        <dbReference type="ARBA" id="ARBA00022787"/>
    </source>
</evidence>
<dbReference type="RefSeq" id="XP_003747667.1">
    <property type="nucleotide sequence ID" value="XM_003747619.2"/>
</dbReference>
<evidence type="ECO:0000313" key="13">
    <source>
        <dbReference type="Proteomes" id="UP000694867"/>
    </source>
</evidence>
<dbReference type="Pfam" id="PF04281">
    <property type="entry name" value="Tom22"/>
    <property type="match status" value="1"/>
</dbReference>
<comment type="subcellular location">
    <subcellularLocation>
        <location evidence="1">Mitochondrion outer membrane</location>
        <topology evidence="1">Single-pass membrane protein</topology>
    </subcellularLocation>
</comment>
<dbReference type="GeneID" id="100897215"/>
<comment type="similarity">
    <text evidence="2">Belongs to the Tom22 family.</text>
</comment>
<dbReference type="CDD" id="cd22884">
    <property type="entry name" value="TOM22"/>
    <property type="match status" value="1"/>
</dbReference>
<keyword evidence="5" id="KW-0812">Transmembrane</keyword>
<dbReference type="GO" id="GO:0006886">
    <property type="term" value="P:intracellular protein transport"/>
    <property type="evidence" value="ECO:0007669"/>
    <property type="project" value="InterPro"/>
</dbReference>
<dbReference type="KEGG" id="goe:100897215"/>
<keyword evidence="13" id="KW-1185">Reference proteome</keyword>
<keyword evidence="10" id="KW-0496">Mitochondrion</keyword>
<dbReference type="AlphaFoldDB" id="A0AAJ6QW42"/>
<dbReference type="Proteomes" id="UP000694867">
    <property type="component" value="Unplaced"/>
</dbReference>
<accession>A0AAJ6QW42</accession>
<keyword evidence="7" id="KW-0653">Protein transport</keyword>
<evidence type="ECO:0000256" key="7">
    <source>
        <dbReference type="ARBA" id="ARBA00022927"/>
    </source>
</evidence>
<evidence type="ECO:0000256" key="1">
    <source>
        <dbReference type="ARBA" id="ARBA00004572"/>
    </source>
</evidence>
<keyword evidence="8" id="KW-1133">Transmembrane helix</keyword>
<evidence type="ECO:0000256" key="4">
    <source>
        <dbReference type="ARBA" id="ARBA00022448"/>
    </source>
</evidence>
<evidence type="ECO:0000256" key="2">
    <source>
        <dbReference type="ARBA" id="ARBA00009874"/>
    </source>
</evidence>
<sequence length="142" mass="15268">MSGDAEELDSGFEAISSPESPAVAAMARDAVVAPVKPKSGRSALEDTLDDDDIEETIGERLWGLTEMFPETVRTLTSKLVHGTQSATCGAYGLSRTIVWIFFSSATILAAPVLFEAERVQVEEVSKQQQRQILLGPSAAIQK</sequence>
<reference evidence="14" key="1">
    <citation type="submission" date="2025-08" db="UniProtKB">
        <authorList>
            <consortium name="RefSeq"/>
        </authorList>
    </citation>
    <scope>IDENTIFICATION</scope>
</reference>
<evidence type="ECO:0000256" key="10">
    <source>
        <dbReference type="ARBA" id="ARBA00023128"/>
    </source>
</evidence>
<keyword evidence="4" id="KW-0813">Transport</keyword>
<dbReference type="PANTHER" id="PTHR12504">
    <property type="entry name" value="MITOCHONDRIAL IMPORT RECEPTOR SUBUNIT TOM22"/>
    <property type="match status" value="1"/>
</dbReference>
<evidence type="ECO:0000256" key="5">
    <source>
        <dbReference type="ARBA" id="ARBA00022692"/>
    </source>
</evidence>
<keyword evidence="12 14" id="KW-0675">Receptor</keyword>
<gene>
    <name evidence="14" type="primary">LOC100897215</name>
</gene>
<evidence type="ECO:0000256" key="8">
    <source>
        <dbReference type="ARBA" id="ARBA00022989"/>
    </source>
</evidence>
<evidence type="ECO:0000313" key="14">
    <source>
        <dbReference type="RefSeq" id="XP_003747667.1"/>
    </source>
</evidence>
<evidence type="ECO:0000256" key="11">
    <source>
        <dbReference type="ARBA" id="ARBA00023136"/>
    </source>
</evidence>
<dbReference type="GO" id="GO:0005741">
    <property type="term" value="C:mitochondrial outer membrane"/>
    <property type="evidence" value="ECO:0007669"/>
    <property type="project" value="UniProtKB-SubCell"/>
</dbReference>
<evidence type="ECO:0000256" key="12">
    <source>
        <dbReference type="ARBA" id="ARBA00023170"/>
    </source>
</evidence>